<evidence type="ECO:0000256" key="1">
    <source>
        <dbReference type="ARBA" id="ARBA00004651"/>
    </source>
</evidence>
<keyword evidence="3" id="KW-1003">Cell membrane</keyword>
<dbReference type="PANTHER" id="PTHR23517">
    <property type="entry name" value="RESISTANCE PROTEIN MDTM, PUTATIVE-RELATED-RELATED"/>
    <property type="match status" value="1"/>
</dbReference>
<dbReference type="STRING" id="37625.SAMN05660420_00096"/>
<evidence type="ECO:0000256" key="3">
    <source>
        <dbReference type="ARBA" id="ARBA00022475"/>
    </source>
</evidence>
<feature type="domain" description="Major facilitator superfamily (MFS) profile" evidence="8">
    <location>
        <begin position="10"/>
        <end position="388"/>
    </location>
</feature>
<feature type="transmembrane region" description="Helical" evidence="7">
    <location>
        <begin position="100"/>
        <end position="122"/>
    </location>
</feature>
<evidence type="ECO:0000256" key="2">
    <source>
        <dbReference type="ARBA" id="ARBA00022448"/>
    </source>
</evidence>
<feature type="transmembrane region" description="Helical" evidence="7">
    <location>
        <begin position="300"/>
        <end position="322"/>
    </location>
</feature>
<feature type="transmembrane region" description="Helical" evidence="7">
    <location>
        <begin position="166"/>
        <end position="189"/>
    </location>
</feature>
<evidence type="ECO:0000313" key="9">
    <source>
        <dbReference type="EMBL" id="SDZ74730.1"/>
    </source>
</evidence>
<dbReference type="EMBL" id="FNQN01000001">
    <property type="protein sequence ID" value="SDZ74730.1"/>
    <property type="molecule type" value="Genomic_DNA"/>
</dbReference>
<dbReference type="Pfam" id="PF07690">
    <property type="entry name" value="MFS_1"/>
    <property type="match status" value="2"/>
</dbReference>
<name>A0A1H3VIY2_9BACT</name>
<organism evidence="9 10">
    <name type="scientific">Desulfuromusa kysingii</name>
    <dbReference type="NCBI Taxonomy" id="37625"/>
    <lineage>
        <taxon>Bacteria</taxon>
        <taxon>Pseudomonadati</taxon>
        <taxon>Thermodesulfobacteriota</taxon>
        <taxon>Desulfuromonadia</taxon>
        <taxon>Desulfuromonadales</taxon>
        <taxon>Geopsychrobacteraceae</taxon>
        <taxon>Desulfuromusa</taxon>
    </lineage>
</organism>
<dbReference type="InterPro" id="IPR050171">
    <property type="entry name" value="MFS_Transporters"/>
</dbReference>
<feature type="transmembrane region" description="Helical" evidence="7">
    <location>
        <begin position="275"/>
        <end position="294"/>
    </location>
</feature>
<dbReference type="InterPro" id="IPR005829">
    <property type="entry name" value="Sugar_transporter_CS"/>
</dbReference>
<gene>
    <name evidence="9" type="ORF">SAMN05660420_00096</name>
</gene>
<proteinExistence type="predicted"/>
<dbReference type="PROSITE" id="PS00216">
    <property type="entry name" value="SUGAR_TRANSPORT_1"/>
    <property type="match status" value="1"/>
</dbReference>
<reference evidence="9 10" key="1">
    <citation type="submission" date="2016-10" db="EMBL/GenBank/DDBJ databases">
        <authorList>
            <person name="de Groot N.N."/>
        </authorList>
    </citation>
    <scope>NUCLEOTIDE SEQUENCE [LARGE SCALE GENOMIC DNA]</scope>
    <source>
        <strain evidence="9 10">DSM 7343</strain>
    </source>
</reference>
<dbReference type="InterPro" id="IPR020846">
    <property type="entry name" value="MFS_dom"/>
</dbReference>
<feature type="transmembrane region" description="Helical" evidence="7">
    <location>
        <begin position="43"/>
        <end position="68"/>
    </location>
</feature>
<keyword evidence="4 7" id="KW-0812">Transmembrane</keyword>
<feature type="transmembrane region" description="Helical" evidence="7">
    <location>
        <begin position="334"/>
        <end position="353"/>
    </location>
</feature>
<dbReference type="Proteomes" id="UP000199409">
    <property type="component" value="Unassembled WGS sequence"/>
</dbReference>
<evidence type="ECO:0000259" key="8">
    <source>
        <dbReference type="PROSITE" id="PS50850"/>
    </source>
</evidence>
<keyword evidence="5 7" id="KW-1133">Transmembrane helix</keyword>
<dbReference type="InterPro" id="IPR011701">
    <property type="entry name" value="MFS"/>
</dbReference>
<dbReference type="GO" id="GO:0005886">
    <property type="term" value="C:plasma membrane"/>
    <property type="evidence" value="ECO:0007669"/>
    <property type="project" value="UniProtKB-SubCell"/>
</dbReference>
<keyword evidence="6 7" id="KW-0472">Membrane</keyword>
<feature type="transmembrane region" description="Helical" evidence="7">
    <location>
        <begin position="75"/>
        <end position="94"/>
    </location>
</feature>
<comment type="subcellular location">
    <subcellularLocation>
        <location evidence="1">Cell membrane</location>
        <topology evidence="1">Multi-pass membrane protein</topology>
    </subcellularLocation>
</comment>
<evidence type="ECO:0000256" key="7">
    <source>
        <dbReference type="SAM" id="Phobius"/>
    </source>
</evidence>
<dbReference type="InterPro" id="IPR036259">
    <property type="entry name" value="MFS_trans_sf"/>
</dbReference>
<evidence type="ECO:0000256" key="4">
    <source>
        <dbReference type="ARBA" id="ARBA00022692"/>
    </source>
</evidence>
<feature type="transmembrane region" description="Helical" evidence="7">
    <location>
        <begin position="359"/>
        <end position="384"/>
    </location>
</feature>
<evidence type="ECO:0000256" key="6">
    <source>
        <dbReference type="ARBA" id="ARBA00023136"/>
    </source>
</evidence>
<evidence type="ECO:0000313" key="10">
    <source>
        <dbReference type="Proteomes" id="UP000199409"/>
    </source>
</evidence>
<feature type="transmembrane region" description="Helical" evidence="7">
    <location>
        <begin position="12"/>
        <end position="37"/>
    </location>
</feature>
<dbReference type="RefSeq" id="WP_092343977.1">
    <property type="nucleotide sequence ID" value="NZ_FNQN01000001.1"/>
</dbReference>
<keyword evidence="2" id="KW-0813">Transport</keyword>
<evidence type="ECO:0000256" key="5">
    <source>
        <dbReference type="ARBA" id="ARBA00022989"/>
    </source>
</evidence>
<accession>A0A1H3VIY2</accession>
<protein>
    <submittedName>
        <fullName evidence="9">Predicted arabinose efflux permease, MFS family</fullName>
    </submittedName>
</protein>
<feature type="transmembrane region" description="Helical" evidence="7">
    <location>
        <begin position="210"/>
        <end position="234"/>
    </location>
</feature>
<dbReference type="GO" id="GO:0022857">
    <property type="term" value="F:transmembrane transporter activity"/>
    <property type="evidence" value="ECO:0007669"/>
    <property type="project" value="InterPro"/>
</dbReference>
<sequence length="391" mass="41715">MSIRTTFRQLLFPVFLPTFCAFVSLRASLILLPLYILNQGYGVTLAASIISIRGIGMLFMDLPAGFLVSRLGDKGGMLVGNVAAALSLFLFATFDSPVMFVLISLLSGAAFSVMMLSRLSYVGKKCDPHERGRVIAFMASLQRIGGIIGPIGGGFIATFFGFVPALIALGAFALLAALNILICCENTPCCQNREMRSHAFVRTLRENKRIFLTSGIGAIGITSLRGASPLLVTLFGSVLELTPAEIGFFASLATILEFIMFLPAGYIMDKWGRKFTIIPGTLIMAVSLVILTYSNNLAGYVVGTLIMAFGNGLATGVIMSIAADLAPENYRGQFLGVWRFVCDLGFSGGPLFITGIMSFIGLGASAVVLGGVSSCFAVVMWVFAKESMVKE</sequence>
<dbReference type="Gene3D" id="1.20.1250.20">
    <property type="entry name" value="MFS general substrate transporter like domains"/>
    <property type="match status" value="2"/>
</dbReference>
<dbReference type="AlphaFoldDB" id="A0A1H3VIY2"/>
<dbReference type="SUPFAM" id="SSF103473">
    <property type="entry name" value="MFS general substrate transporter"/>
    <property type="match status" value="1"/>
</dbReference>
<feature type="transmembrane region" description="Helical" evidence="7">
    <location>
        <begin position="246"/>
        <end position="268"/>
    </location>
</feature>
<keyword evidence="10" id="KW-1185">Reference proteome</keyword>
<dbReference type="PROSITE" id="PS50850">
    <property type="entry name" value="MFS"/>
    <property type="match status" value="1"/>
</dbReference>
<dbReference type="OrthoDB" id="9764259at2"/>
<feature type="transmembrane region" description="Helical" evidence="7">
    <location>
        <begin position="134"/>
        <end position="160"/>
    </location>
</feature>